<dbReference type="Proteomes" id="UP000789524">
    <property type="component" value="Unassembled WGS sequence"/>
</dbReference>
<dbReference type="PROSITE" id="PS00375">
    <property type="entry name" value="UDPGT"/>
    <property type="match status" value="1"/>
</dbReference>
<keyword evidence="7" id="KW-1185">Reference proteome</keyword>
<dbReference type="GO" id="GO:0016020">
    <property type="term" value="C:membrane"/>
    <property type="evidence" value="ECO:0007669"/>
    <property type="project" value="UniProtKB-SubCell"/>
</dbReference>
<evidence type="ECO:0000256" key="1">
    <source>
        <dbReference type="ARBA" id="ARBA00009995"/>
    </source>
</evidence>
<keyword evidence="2 4" id="KW-0328">Glycosyltransferase</keyword>
<gene>
    <name evidence="6" type="ORF">DCHRY22_LOCUS16075</name>
</gene>
<organism evidence="6 7">
    <name type="scientific">Danaus chrysippus</name>
    <name type="common">African queen</name>
    <dbReference type="NCBI Taxonomy" id="151541"/>
    <lineage>
        <taxon>Eukaryota</taxon>
        <taxon>Metazoa</taxon>
        <taxon>Ecdysozoa</taxon>
        <taxon>Arthropoda</taxon>
        <taxon>Hexapoda</taxon>
        <taxon>Insecta</taxon>
        <taxon>Pterygota</taxon>
        <taxon>Neoptera</taxon>
        <taxon>Endopterygota</taxon>
        <taxon>Lepidoptera</taxon>
        <taxon>Glossata</taxon>
        <taxon>Ditrysia</taxon>
        <taxon>Papilionoidea</taxon>
        <taxon>Nymphalidae</taxon>
        <taxon>Danainae</taxon>
        <taxon>Danaini</taxon>
        <taxon>Danaina</taxon>
        <taxon>Danaus</taxon>
        <taxon>Anosia</taxon>
    </lineage>
</organism>
<comment type="caution">
    <text evidence="6">The sequence shown here is derived from an EMBL/GenBank/DDBJ whole genome shotgun (WGS) entry which is preliminary data.</text>
</comment>
<dbReference type="Gene3D" id="3.40.50.2000">
    <property type="entry name" value="Glycogen Phosphorylase B"/>
    <property type="match status" value="2"/>
</dbReference>
<proteinExistence type="inferred from homology"/>
<dbReference type="InterPro" id="IPR002213">
    <property type="entry name" value="UDP_glucos_trans"/>
</dbReference>
<accession>A0A8J2WDS6</accession>
<protein>
    <recommendedName>
        <fullName evidence="5">UDP-glucuronosyltransferase</fullName>
        <ecNumber evidence="5">2.4.1.17</ecNumber>
    </recommendedName>
</protein>
<comment type="similarity">
    <text evidence="1 4">Belongs to the UDP-glycosyltransferase family.</text>
</comment>
<evidence type="ECO:0000313" key="7">
    <source>
        <dbReference type="Proteomes" id="UP000789524"/>
    </source>
</evidence>
<dbReference type="PANTHER" id="PTHR48043">
    <property type="entry name" value="EG:EG0003.4 PROTEIN-RELATED"/>
    <property type="match status" value="1"/>
</dbReference>
<dbReference type="EMBL" id="CAKASE010000083">
    <property type="protein sequence ID" value="CAG9585718.1"/>
    <property type="molecule type" value="Genomic_DNA"/>
</dbReference>
<sequence length="430" mass="48456">MAIRKLLSICFIIILYTYRVSALNILAIVSLPLKSHYMAFQPLFQELAVRGHRVTVINNYPDSNPHPNLKYVDISLPSSRKMPPMSEFENISSNYLHISNFLNHFILGGNNVEGDCENLLTNPNMRTFLSEGERFDLIFVEQFMSDCGLVLAGTMYDAPIIGITSHTLLPWAYSRLGIPFDVLSDAFYFSNVGTQPSILKAIENYCMNLYMNTIGSWKLQRIINNVFKRHAPNASLDFEMIIRDKIKMMFVYQHFSVTGARSLPPQLVEIGGIHIKKPKPVSRDIEEFLSSAKHGVIYVSFGSNLQSSLMSEKRRQAFLDAFKKIPQKVLWKLENGSLPDGNDNIRISSWFPQLDILCHPKVRGFVSHGGMLSLSEAAYCGKPILAMPFFGDQFSNVAAIEQSGLGLSMYFNEADSENLVAAINRLTSDE</sequence>
<evidence type="ECO:0000313" key="6">
    <source>
        <dbReference type="EMBL" id="CAG9585718.1"/>
    </source>
</evidence>
<keyword evidence="3 4" id="KW-0808">Transferase</keyword>
<dbReference type="SUPFAM" id="SSF53756">
    <property type="entry name" value="UDP-Glycosyltransferase/glycogen phosphorylase"/>
    <property type="match status" value="1"/>
</dbReference>
<dbReference type="FunFam" id="3.40.50.2000:FF:000050">
    <property type="entry name" value="UDP-glucuronosyltransferase"/>
    <property type="match status" value="1"/>
</dbReference>
<dbReference type="CDD" id="cd03784">
    <property type="entry name" value="GT1_Gtf-like"/>
    <property type="match status" value="1"/>
</dbReference>
<dbReference type="AlphaFoldDB" id="A0A8J2WDS6"/>
<evidence type="ECO:0000256" key="3">
    <source>
        <dbReference type="ARBA" id="ARBA00022679"/>
    </source>
</evidence>
<dbReference type="OrthoDB" id="5835829at2759"/>
<dbReference type="PANTHER" id="PTHR48043:SF114">
    <property type="entry name" value="IP04436P-RELATED"/>
    <property type="match status" value="1"/>
</dbReference>
<name>A0A8J2WDS6_9NEOP</name>
<evidence type="ECO:0000256" key="5">
    <source>
        <dbReference type="RuleBase" id="RU362059"/>
    </source>
</evidence>
<dbReference type="InterPro" id="IPR050271">
    <property type="entry name" value="UDP-glycosyltransferase"/>
</dbReference>
<reference evidence="6" key="1">
    <citation type="submission" date="2021-09" db="EMBL/GenBank/DDBJ databases">
        <authorList>
            <person name="Martin H S."/>
        </authorList>
    </citation>
    <scope>NUCLEOTIDE SEQUENCE</scope>
</reference>
<comment type="catalytic activity">
    <reaction evidence="5">
        <text>glucuronate acceptor + UDP-alpha-D-glucuronate = acceptor beta-D-glucuronoside + UDP + H(+)</text>
        <dbReference type="Rhea" id="RHEA:21032"/>
        <dbReference type="ChEBI" id="CHEBI:15378"/>
        <dbReference type="ChEBI" id="CHEBI:58052"/>
        <dbReference type="ChEBI" id="CHEBI:58223"/>
        <dbReference type="ChEBI" id="CHEBI:132367"/>
        <dbReference type="ChEBI" id="CHEBI:132368"/>
        <dbReference type="EC" id="2.4.1.17"/>
    </reaction>
</comment>
<dbReference type="Pfam" id="PF00201">
    <property type="entry name" value="UDPGT"/>
    <property type="match status" value="1"/>
</dbReference>
<dbReference type="EC" id="2.4.1.17" evidence="5"/>
<dbReference type="GO" id="GO:0015020">
    <property type="term" value="F:glucuronosyltransferase activity"/>
    <property type="evidence" value="ECO:0007669"/>
    <property type="project" value="UniProtKB-EC"/>
</dbReference>
<evidence type="ECO:0000256" key="2">
    <source>
        <dbReference type="ARBA" id="ARBA00022676"/>
    </source>
</evidence>
<evidence type="ECO:0000256" key="4">
    <source>
        <dbReference type="RuleBase" id="RU003718"/>
    </source>
</evidence>
<dbReference type="InterPro" id="IPR035595">
    <property type="entry name" value="UDP_glycos_trans_CS"/>
</dbReference>
<comment type="subcellular location">
    <subcellularLocation>
        <location evidence="5">Membrane</location>
        <topology evidence="5">Single-pass membrane protein</topology>
    </subcellularLocation>
</comment>